<evidence type="ECO:0000313" key="11">
    <source>
        <dbReference type="EMBL" id="NNG38890.1"/>
    </source>
</evidence>
<dbReference type="Proteomes" id="UP000557772">
    <property type="component" value="Unassembled WGS sequence"/>
</dbReference>
<keyword evidence="7 9" id="KW-0472">Membrane</keyword>
<feature type="transmembrane region" description="Helical" evidence="9">
    <location>
        <begin position="202"/>
        <end position="223"/>
    </location>
</feature>
<dbReference type="PANTHER" id="PTHR22911">
    <property type="entry name" value="ACYL-MALONYL CONDENSING ENZYME-RELATED"/>
    <property type="match status" value="1"/>
</dbReference>
<keyword evidence="3" id="KW-0813">Transport</keyword>
<evidence type="ECO:0000259" key="10">
    <source>
        <dbReference type="Pfam" id="PF00892"/>
    </source>
</evidence>
<dbReference type="PANTHER" id="PTHR22911:SF137">
    <property type="entry name" value="SOLUTE CARRIER FAMILY 35 MEMBER G2-RELATED"/>
    <property type="match status" value="1"/>
</dbReference>
<keyword evidence="5 9" id="KW-0812">Transmembrane</keyword>
<evidence type="ECO:0000256" key="8">
    <source>
        <dbReference type="SAM" id="MobiDB-lite"/>
    </source>
</evidence>
<dbReference type="SUPFAM" id="SSF103481">
    <property type="entry name" value="Multidrug resistance efflux transporter EmrE"/>
    <property type="match status" value="2"/>
</dbReference>
<reference evidence="11 12" key="1">
    <citation type="submission" date="2020-05" db="EMBL/GenBank/DDBJ databases">
        <title>Flexivirga sp. ID2601S isolated from air conditioner.</title>
        <authorList>
            <person name="Kim D.H."/>
        </authorList>
    </citation>
    <scope>NUCLEOTIDE SEQUENCE [LARGE SCALE GENOMIC DNA]</scope>
    <source>
        <strain evidence="11 12">ID2601S</strain>
    </source>
</reference>
<feature type="domain" description="EamA" evidence="10">
    <location>
        <begin position="178"/>
        <end position="309"/>
    </location>
</feature>
<feature type="transmembrane region" description="Helical" evidence="9">
    <location>
        <begin position="96"/>
        <end position="114"/>
    </location>
</feature>
<comment type="caution">
    <text evidence="11">The sequence shown here is derived from an EMBL/GenBank/DDBJ whole genome shotgun (WGS) entry which is preliminary data.</text>
</comment>
<feature type="transmembrane region" description="Helical" evidence="9">
    <location>
        <begin position="235"/>
        <end position="257"/>
    </location>
</feature>
<feature type="region of interest" description="Disordered" evidence="8">
    <location>
        <begin position="1"/>
        <end position="24"/>
    </location>
</feature>
<feature type="transmembrane region" description="Helical" evidence="9">
    <location>
        <begin position="292"/>
        <end position="310"/>
    </location>
</feature>
<dbReference type="RefSeq" id="WP_171153148.1">
    <property type="nucleotide sequence ID" value="NZ_JABENB010000001.1"/>
</dbReference>
<evidence type="ECO:0000256" key="3">
    <source>
        <dbReference type="ARBA" id="ARBA00022448"/>
    </source>
</evidence>
<dbReference type="Pfam" id="PF00892">
    <property type="entry name" value="EamA"/>
    <property type="match status" value="2"/>
</dbReference>
<dbReference type="AlphaFoldDB" id="A0A849AKH2"/>
<keyword evidence="12" id="KW-1185">Reference proteome</keyword>
<keyword evidence="6 9" id="KW-1133">Transmembrane helix</keyword>
<evidence type="ECO:0000256" key="5">
    <source>
        <dbReference type="ARBA" id="ARBA00022692"/>
    </source>
</evidence>
<comment type="subcellular location">
    <subcellularLocation>
        <location evidence="1">Cell membrane</location>
        <topology evidence="1">Multi-pass membrane protein</topology>
    </subcellularLocation>
</comment>
<evidence type="ECO:0000256" key="6">
    <source>
        <dbReference type="ARBA" id="ARBA00022989"/>
    </source>
</evidence>
<protein>
    <submittedName>
        <fullName evidence="11">EamA family transporter RarD</fullName>
    </submittedName>
</protein>
<feature type="transmembrane region" description="Helical" evidence="9">
    <location>
        <begin position="150"/>
        <end position="168"/>
    </location>
</feature>
<dbReference type="InterPro" id="IPR000620">
    <property type="entry name" value="EamA_dom"/>
</dbReference>
<evidence type="ECO:0000256" key="9">
    <source>
        <dbReference type="SAM" id="Phobius"/>
    </source>
</evidence>
<dbReference type="NCBIfam" id="TIGR00688">
    <property type="entry name" value="rarD"/>
    <property type="match status" value="1"/>
</dbReference>
<proteinExistence type="inferred from homology"/>
<keyword evidence="4" id="KW-1003">Cell membrane</keyword>
<dbReference type="EMBL" id="JABENB010000001">
    <property type="protein sequence ID" value="NNG38890.1"/>
    <property type="molecule type" value="Genomic_DNA"/>
</dbReference>
<organism evidence="11 12">
    <name type="scientific">Flexivirga aerilata</name>
    <dbReference type="NCBI Taxonomy" id="1656889"/>
    <lineage>
        <taxon>Bacteria</taxon>
        <taxon>Bacillati</taxon>
        <taxon>Actinomycetota</taxon>
        <taxon>Actinomycetes</taxon>
        <taxon>Micrococcales</taxon>
        <taxon>Dermacoccaceae</taxon>
        <taxon>Flexivirga</taxon>
    </lineage>
</organism>
<gene>
    <name evidence="11" type="primary">rarD</name>
    <name evidence="11" type="ORF">HJ588_06330</name>
</gene>
<accession>A0A849AKH2</accession>
<evidence type="ECO:0000313" key="12">
    <source>
        <dbReference type="Proteomes" id="UP000557772"/>
    </source>
</evidence>
<feature type="transmembrane region" description="Helical" evidence="9">
    <location>
        <begin position="174"/>
        <end position="190"/>
    </location>
</feature>
<feature type="transmembrane region" description="Helical" evidence="9">
    <location>
        <begin position="264"/>
        <end position="286"/>
    </location>
</feature>
<evidence type="ECO:0000256" key="4">
    <source>
        <dbReference type="ARBA" id="ARBA00022475"/>
    </source>
</evidence>
<evidence type="ECO:0000256" key="2">
    <source>
        <dbReference type="ARBA" id="ARBA00007362"/>
    </source>
</evidence>
<name>A0A849AKH2_9MICO</name>
<dbReference type="InterPro" id="IPR004626">
    <property type="entry name" value="RarD"/>
</dbReference>
<sequence length="331" mass="34763">MASVQSTPPQTSATTTTSKTPKTLKTSKTGNGALYGFLAYLIWGIFPLYFDALKPAGAWEVLSHRIVWTLAVCLIALATTGQLGFLVRLARNPRQLGATTIAGLLIAVNWTVYIQAVVSGHTVEAALGYFLNPLVTVALGVVVLGEKLRLLQWVAVAVGAIACVYLAIDYGRPPWISVILALSFASYGLMKKRIGGSLSAIESLTAESAVLTPIAVVVLIVLAARGDTTFASHGAVHTVLLLCAGIVTAVPLLLFAAAASRVPLVTIGLLQFITPVLQLLCGVVLLGEHMPAARWIGFAIVWVALALLTFDSVTANARSRRLARAAEGAAV</sequence>
<dbReference type="GO" id="GO:0005886">
    <property type="term" value="C:plasma membrane"/>
    <property type="evidence" value="ECO:0007669"/>
    <property type="project" value="UniProtKB-SubCell"/>
</dbReference>
<feature type="transmembrane region" description="Helical" evidence="9">
    <location>
        <begin position="66"/>
        <end position="89"/>
    </location>
</feature>
<feature type="transmembrane region" description="Helical" evidence="9">
    <location>
        <begin position="126"/>
        <end position="145"/>
    </location>
</feature>
<feature type="transmembrane region" description="Helical" evidence="9">
    <location>
        <begin position="32"/>
        <end position="50"/>
    </location>
</feature>
<evidence type="ECO:0000256" key="1">
    <source>
        <dbReference type="ARBA" id="ARBA00004651"/>
    </source>
</evidence>
<evidence type="ECO:0000256" key="7">
    <source>
        <dbReference type="ARBA" id="ARBA00023136"/>
    </source>
</evidence>
<comment type="similarity">
    <text evidence="2">Belongs to the EamA transporter family.</text>
</comment>
<feature type="domain" description="EamA" evidence="10">
    <location>
        <begin position="32"/>
        <end position="166"/>
    </location>
</feature>
<dbReference type="InterPro" id="IPR037185">
    <property type="entry name" value="EmrE-like"/>
</dbReference>